<reference evidence="1" key="2">
    <citation type="submission" date="2022-06" db="UniProtKB">
        <authorList>
            <consortium name="EnsemblMetazoa"/>
        </authorList>
    </citation>
    <scope>IDENTIFICATION</scope>
    <source>
        <strain evidence="1">PS312</strain>
    </source>
</reference>
<accession>A0A2A6B4M5</accession>
<protein>
    <submittedName>
        <fullName evidence="1">Uncharacterized protein</fullName>
    </submittedName>
</protein>
<dbReference type="AlphaFoldDB" id="A0A2A6B4M5"/>
<accession>A0A8R1UQL9</accession>
<proteinExistence type="predicted"/>
<reference evidence="2" key="1">
    <citation type="journal article" date="2008" name="Nat. Genet.">
        <title>The Pristionchus pacificus genome provides a unique perspective on nematode lifestyle and parasitism.</title>
        <authorList>
            <person name="Dieterich C."/>
            <person name="Clifton S.W."/>
            <person name="Schuster L.N."/>
            <person name="Chinwalla A."/>
            <person name="Delehaunty K."/>
            <person name="Dinkelacker I."/>
            <person name="Fulton L."/>
            <person name="Fulton R."/>
            <person name="Godfrey J."/>
            <person name="Minx P."/>
            <person name="Mitreva M."/>
            <person name="Roeseler W."/>
            <person name="Tian H."/>
            <person name="Witte H."/>
            <person name="Yang S.P."/>
            <person name="Wilson R.K."/>
            <person name="Sommer R.J."/>
        </authorList>
    </citation>
    <scope>NUCLEOTIDE SEQUENCE [LARGE SCALE GENOMIC DNA]</scope>
    <source>
        <strain evidence="2">PS312</strain>
    </source>
</reference>
<dbReference type="Proteomes" id="UP000005239">
    <property type="component" value="Unassembled WGS sequence"/>
</dbReference>
<evidence type="ECO:0000313" key="1">
    <source>
        <dbReference type="EnsemblMetazoa" id="PPA38229.1"/>
    </source>
</evidence>
<name>A0A2A6B4M5_PRIPA</name>
<organism evidence="1 2">
    <name type="scientific">Pristionchus pacificus</name>
    <name type="common">Parasitic nematode worm</name>
    <dbReference type="NCBI Taxonomy" id="54126"/>
    <lineage>
        <taxon>Eukaryota</taxon>
        <taxon>Metazoa</taxon>
        <taxon>Ecdysozoa</taxon>
        <taxon>Nematoda</taxon>
        <taxon>Chromadorea</taxon>
        <taxon>Rhabditida</taxon>
        <taxon>Rhabditina</taxon>
        <taxon>Diplogasteromorpha</taxon>
        <taxon>Diplogasteroidea</taxon>
        <taxon>Neodiplogasteridae</taxon>
        <taxon>Pristionchus</taxon>
    </lineage>
</organism>
<evidence type="ECO:0000313" key="2">
    <source>
        <dbReference type="Proteomes" id="UP000005239"/>
    </source>
</evidence>
<keyword evidence="2" id="KW-1185">Reference proteome</keyword>
<gene>
    <name evidence="1" type="primary">WBGene00276598</name>
</gene>
<sequence length="238" mass="27373">MARRGRNGVTSPFSSSQERIQAKIKSSSMALNFQDFPTRITIFIIPYLGFKSLLTLRKGQSDTKYYFRFTQISDYTVWKICLLRLSKMLGFSIAVEIPSLIATMEFTKGKRFCELLKALISRVRFNSVGLHSGEKINRLNSWLSQIKVLQQYDIVRTHLIKDIVDIFERWNKRHLDKPTKMTSIIVIGKRARTTAPSSMKRENEERENASSFALILFILTTLTVIHTASAAEEDILDN</sequence>
<dbReference type="EnsemblMetazoa" id="PPA38229.1">
    <property type="protein sequence ID" value="PPA38229.1"/>
    <property type="gene ID" value="WBGene00276598"/>
</dbReference>